<dbReference type="PANTHER" id="PTHR43215">
    <property type="entry name" value="RADIAL SPOKE HEAD 1 HOMOLOG"/>
    <property type="match status" value="1"/>
</dbReference>
<protein>
    <submittedName>
        <fullName evidence="3">Uncharacterized protein</fullName>
    </submittedName>
</protein>
<evidence type="ECO:0000313" key="4">
    <source>
        <dbReference type="Proteomes" id="UP000011087"/>
    </source>
</evidence>
<keyword evidence="1" id="KW-0677">Repeat</keyword>
<proteinExistence type="predicted"/>
<accession>A0A0C3T2N9</accession>
<dbReference type="InterPro" id="IPR003409">
    <property type="entry name" value="MORN"/>
</dbReference>
<dbReference type="AlphaFoldDB" id="A0A0C3T2N9"/>
<dbReference type="GO" id="GO:0005829">
    <property type="term" value="C:cytosol"/>
    <property type="evidence" value="ECO:0007669"/>
    <property type="project" value="TreeGrafter"/>
</dbReference>
<reference evidence="3" key="3">
    <citation type="submission" date="2016-03" db="UniProtKB">
        <authorList>
            <consortium name="EnsemblProtists"/>
        </authorList>
    </citation>
    <scope>IDENTIFICATION</scope>
</reference>
<name>A0A0C3T2N9_GUITC</name>
<dbReference type="EnsemblProtists" id="EKX38177">
    <property type="protein sequence ID" value="EKX38177"/>
    <property type="gene ID" value="GUITHDRAFT_77409"/>
</dbReference>
<dbReference type="OMA" id="KSHACID"/>
<evidence type="ECO:0000256" key="2">
    <source>
        <dbReference type="SAM" id="MobiDB-lite"/>
    </source>
</evidence>
<dbReference type="SMART" id="SM00698">
    <property type="entry name" value="MORN"/>
    <property type="match status" value="5"/>
</dbReference>
<evidence type="ECO:0000256" key="1">
    <source>
        <dbReference type="ARBA" id="ARBA00022737"/>
    </source>
</evidence>
<keyword evidence="4" id="KW-1185">Reference proteome</keyword>
<dbReference type="SUPFAM" id="SSF82185">
    <property type="entry name" value="Histone H3 K4-specific methyltransferase SET7/9 N-terminal domain"/>
    <property type="match status" value="2"/>
</dbReference>
<dbReference type="Pfam" id="PF02493">
    <property type="entry name" value="MORN"/>
    <property type="match status" value="6"/>
</dbReference>
<dbReference type="Proteomes" id="UP000011087">
    <property type="component" value="Unassembled WGS sequence"/>
</dbReference>
<reference evidence="4" key="1">
    <citation type="journal article" date="2012" name="Nature">
        <title>Algal genomes reveal evolutionary mosaicism and the fate of nucleomorphs.</title>
        <authorList>
            <consortium name="DOE Joint Genome Institute"/>
            <person name="Curtis B.A."/>
            <person name="Tanifuji G."/>
            <person name="Burki F."/>
            <person name="Gruber A."/>
            <person name="Irimia M."/>
            <person name="Maruyama S."/>
            <person name="Arias M.C."/>
            <person name="Ball S.G."/>
            <person name="Gile G.H."/>
            <person name="Hirakawa Y."/>
            <person name="Hopkins J.F."/>
            <person name="Kuo A."/>
            <person name="Rensing S.A."/>
            <person name="Schmutz J."/>
            <person name="Symeonidi A."/>
            <person name="Elias M."/>
            <person name="Eveleigh R.J."/>
            <person name="Herman E.K."/>
            <person name="Klute M.J."/>
            <person name="Nakayama T."/>
            <person name="Obornik M."/>
            <person name="Reyes-Prieto A."/>
            <person name="Armbrust E.V."/>
            <person name="Aves S.J."/>
            <person name="Beiko R.G."/>
            <person name="Coutinho P."/>
            <person name="Dacks J.B."/>
            <person name="Durnford D.G."/>
            <person name="Fast N.M."/>
            <person name="Green B.R."/>
            <person name="Grisdale C.J."/>
            <person name="Hempel F."/>
            <person name="Henrissat B."/>
            <person name="Hoppner M.P."/>
            <person name="Ishida K."/>
            <person name="Kim E."/>
            <person name="Koreny L."/>
            <person name="Kroth P.G."/>
            <person name="Liu Y."/>
            <person name="Malik S.B."/>
            <person name="Maier U.G."/>
            <person name="McRose D."/>
            <person name="Mock T."/>
            <person name="Neilson J.A."/>
            <person name="Onodera N.T."/>
            <person name="Poole A.M."/>
            <person name="Pritham E.J."/>
            <person name="Richards T.A."/>
            <person name="Rocap G."/>
            <person name="Roy S.W."/>
            <person name="Sarai C."/>
            <person name="Schaack S."/>
            <person name="Shirato S."/>
            <person name="Slamovits C.H."/>
            <person name="Spencer D.F."/>
            <person name="Suzuki S."/>
            <person name="Worden A.Z."/>
            <person name="Zauner S."/>
            <person name="Barry K."/>
            <person name="Bell C."/>
            <person name="Bharti A.K."/>
            <person name="Crow J.A."/>
            <person name="Grimwood J."/>
            <person name="Kramer R."/>
            <person name="Lindquist E."/>
            <person name="Lucas S."/>
            <person name="Salamov A."/>
            <person name="McFadden G.I."/>
            <person name="Lane C.E."/>
            <person name="Keeling P.J."/>
            <person name="Gray M.W."/>
            <person name="Grigoriev I.V."/>
            <person name="Archibald J.M."/>
        </authorList>
    </citation>
    <scope>NUCLEOTIDE SEQUENCE</scope>
    <source>
        <strain evidence="4">CCMP2712</strain>
    </source>
</reference>
<dbReference type="PANTHER" id="PTHR43215:SF14">
    <property type="entry name" value="RADIAL SPOKE HEAD 1 HOMOLOG"/>
    <property type="match status" value="1"/>
</dbReference>
<reference evidence="4" key="2">
    <citation type="submission" date="2012-11" db="EMBL/GenBank/DDBJ databases">
        <authorList>
            <person name="Kuo A."/>
            <person name="Curtis B.A."/>
            <person name="Tanifuji G."/>
            <person name="Burki F."/>
            <person name="Gruber A."/>
            <person name="Irimia M."/>
            <person name="Maruyama S."/>
            <person name="Arias M.C."/>
            <person name="Ball S.G."/>
            <person name="Gile G.H."/>
            <person name="Hirakawa Y."/>
            <person name="Hopkins J.F."/>
            <person name="Rensing S.A."/>
            <person name="Schmutz J."/>
            <person name="Symeonidi A."/>
            <person name="Elias M."/>
            <person name="Eveleigh R.J."/>
            <person name="Herman E.K."/>
            <person name="Klute M.J."/>
            <person name="Nakayama T."/>
            <person name="Obornik M."/>
            <person name="Reyes-Prieto A."/>
            <person name="Armbrust E.V."/>
            <person name="Aves S.J."/>
            <person name="Beiko R.G."/>
            <person name="Coutinho P."/>
            <person name="Dacks J.B."/>
            <person name="Durnford D.G."/>
            <person name="Fast N.M."/>
            <person name="Green B.R."/>
            <person name="Grisdale C."/>
            <person name="Hempe F."/>
            <person name="Henrissat B."/>
            <person name="Hoppner M.P."/>
            <person name="Ishida K.-I."/>
            <person name="Kim E."/>
            <person name="Koreny L."/>
            <person name="Kroth P.G."/>
            <person name="Liu Y."/>
            <person name="Malik S.-B."/>
            <person name="Maier U.G."/>
            <person name="McRose D."/>
            <person name="Mock T."/>
            <person name="Neilson J.A."/>
            <person name="Onodera N.T."/>
            <person name="Poole A.M."/>
            <person name="Pritham E.J."/>
            <person name="Richards T.A."/>
            <person name="Rocap G."/>
            <person name="Roy S.W."/>
            <person name="Sarai C."/>
            <person name="Schaack S."/>
            <person name="Shirato S."/>
            <person name="Slamovits C.H."/>
            <person name="Spencer D.F."/>
            <person name="Suzuki S."/>
            <person name="Worden A.Z."/>
            <person name="Zauner S."/>
            <person name="Barry K."/>
            <person name="Bell C."/>
            <person name="Bharti A.K."/>
            <person name="Crow J.A."/>
            <person name="Grimwood J."/>
            <person name="Kramer R."/>
            <person name="Lindquist E."/>
            <person name="Lucas S."/>
            <person name="Salamov A."/>
            <person name="McFadden G.I."/>
            <person name="Lane C.E."/>
            <person name="Keeling P.J."/>
            <person name="Gray M.W."/>
            <person name="Grigoriev I.V."/>
            <person name="Archibald J.M."/>
        </authorList>
    </citation>
    <scope>NUCLEOTIDE SEQUENCE</scope>
    <source>
        <strain evidence="4">CCMP2712</strain>
    </source>
</reference>
<organism evidence="3 4">
    <name type="scientific">Guillardia theta (strain CCMP2712)</name>
    <name type="common">Cryptophyte</name>
    <dbReference type="NCBI Taxonomy" id="905079"/>
    <lineage>
        <taxon>Eukaryota</taxon>
        <taxon>Cryptophyceae</taxon>
        <taxon>Pyrenomonadales</taxon>
        <taxon>Geminigeraceae</taxon>
        <taxon>Guillardia</taxon>
    </lineage>
</organism>
<evidence type="ECO:0000313" key="3">
    <source>
        <dbReference type="EnsemblProtists" id="EKX38177"/>
    </source>
</evidence>
<dbReference type="Gene3D" id="2.20.110.10">
    <property type="entry name" value="Histone H3 K4-specific methyltransferase SET7/9 N-terminal domain"/>
    <property type="match status" value="3"/>
</dbReference>
<feature type="region of interest" description="Disordered" evidence="2">
    <location>
        <begin position="124"/>
        <end position="152"/>
    </location>
</feature>
<sequence length="229" mass="25949">MRHHGRGVCVWKSRGLIYDGEWHRGSRQGQAMVKYPDGSLYEGGYKQDMLMLFQGHGRFEYSNGSWYQGGWVADKRHGYGYLFWSTTGEAHQGMFENDLPHGKGARYYPSGEVYMGGWQNGEKHGVGVLEGPQEESDEQEKQTKDQEGAPASVGMKKIKSHACIDGLPLDVVDLRSSVRSLSFMFSSLILTVLVRMAKNPRKERTTIWSMQNGRMRMIKRTSMLSDGNL</sequence>